<dbReference type="Proteomes" id="UP000660047">
    <property type="component" value="Unassembled WGS sequence"/>
</dbReference>
<dbReference type="EMBL" id="BLYL01000005">
    <property type="protein sequence ID" value="GFO94150.1"/>
    <property type="molecule type" value="Genomic_DNA"/>
</dbReference>
<gene>
    <name evidence="1" type="ORF">COEU31_11960</name>
</gene>
<dbReference type="RefSeq" id="WP_015533142.1">
    <property type="nucleotide sequence ID" value="NZ_BLYL01000005.1"/>
</dbReference>
<protein>
    <submittedName>
        <fullName evidence="1">Uncharacterized protein</fullName>
    </submittedName>
</protein>
<sequence>MFASIDEAVEYWKDELSYVDDAKVTGYVGGYPVVEFTINKAAWGLVKDKKKFGRIVRSSEMEGGIEVGVSTCFYQTASLEWEPPVLRVCGYPEVINRILGKVM</sequence>
<evidence type="ECO:0000313" key="1">
    <source>
        <dbReference type="EMBL" id="GFO94150.1"/>
    </source>
</evidence>
<proteinExistence type="predicted"/>
<name>A0AAI9K3U5_9FIRM</name>
<comment type="caution">
    <text evidence="1">The sequence shown here is derived from an EMBL/GenBank/DDBJ whole genome shotgun (WGS) entry which is preliminary data.</text>
</comment>
<dbReference type="AlphaFoldDB" id="A0AAI9K3U5"/>
<accession>A0AAI9K3U5</accession>
<reference evidence="1" key="1">
    <citation type="submission" date="2020-06" db="EMBL/GenBank/DDBJ databases">
        <title>Characterization of fructooligosaccharide metabolism and fructooligosaccharide-degrading enzymes in human commensal butyrate producers.</title>
        <authorList>
            <person name="Tanno H."/>
            <person name="Fujii T."/>
            <person name="Hirano K."/>
            <person name="Maeno S."/>
            <person name="Tonozuka T."/>
            <person name="Sakamoto M."/>
            <person name="Ohkuma M."/>
            <person name="Tochio T."/>
            <person name="Endo A."/>
        </authorList>
    </citation>
    <scope>NUCLEOTIDE SEQUENCE</scope>
    <source>
        <strain evidence="1">JCM 31265</strain>
    </source>
</reference>
<evidence type="ECO:0000313" key="2">
    <source>
        <dbReference type="Proteomes" id="UP000660047"/>
    </source>
</evidence>
<organism evidence="1 2">
    <name type="scientific">Coprococcus eutactus</name>
    <dbReference type="NCBI Taxonomy" id="33043"/>
    <lineage>
        <taxon>Bacteria</taxon>
        <taxon>Bacillati</taxon>
        <taxon>Bacillota</taxon>
        <taxon>Clostridia</taxon>
        <taxon>Lachnospirales</taxon>
        <taxon>Lachnospiraceae</taxon>
        <taxon>Coprococcus</taxon>
    </lineage>
</organism>